<dbReference type="InterPro" id="IPR023299">
    <property type="entry name" value="ATPase_P-typ_cyto_dom_N"/>
</dbReference>
<evidence type="ECO:0000256" key="9">
    <source>
        <dbReference type="ARBA" id="ARBA00023136"/>
    </source>
</evidence>
<dbReference type="Gene3D" id="3.40.1110.10">
    <property type="entry name" value="Calcium-transporting ATPase, cytoplasmic domain N"/>
    <property type="match status" value="1"/>
</dbReference>
<feature type="transmembrane region" description="Helical" evidence="11">
    <location>
        <begin position="533"/>
        <end position="555"/>
    </location>
</feature>
<evidence type="ECO:0000256" key="4">
    <source>
        <dbReference type="ARBA" id="ARBA00022741"/>
    </source>
</evidence>
<dbReference type="GO" id="GO:0016020">
    <property type="term" value="C:membrane"/>
    <property type="evidence" value="ECO:0007669"/>
    <property type="project" value="UniProtKB-SubCell"/>
</dbReference>
<reference evidence="13" key="1">
    <citation type="submission" date="2021-01" db="EMBL/GenBank/DDBJ databases">
        <authorList>
            <person name="Corre E."/>
            <person name="Pelletier E."/>
            <person name="Niang G."/>
            <person name="Scheremetjew M."/>
            <person name="Finn R."/>
            <person name="Kale V."/>
            <person name="Holt S."/>
            <person name="Cochrane G."/>
            <person name="Meng A."/>
            <person name="Brown T."/>
            <person name="Cohen L."/>
        </authorList>
    </citation>
    <scope>NUCLEOTIDE SEQUENCE</scope>
    <source>
        <strain evidence="13">RCC1614</strain>
    </source>
</reference>
<dbReference type="InterPro" id="IPR018303">
    <property type="entry name" value="ATPase_P-typ_P_site"/>
</dbReference>
<keyword evidence="4" id="KW-0547">Nucleotide-binding</keyword>
<dbReference type="PRINTS" id="PR00119">
    <property type="entry name" value="CATATPASE"/>
</dbReference>
<evidence type="ECO:0000256" key="1">
    <source>
        <dbReference type="ARBA" id="ARBA00004141"/>
    </source>
</evidence>
<comment type="subcellular location">
    <subcellularLocation>
        <location evidence="1">Membrane</location>
        <topology evidence="1">Multi-pass membrane protein</topology>
    </subcellularLocation>
</comment>
<dbReference type="AlphaFoldDB" id="A0A7R9Y0Z3"/>
<keyword evidence="9 11" id="KW-0472">Membrane</keyword>
<evidence type="ECO:0000256" key="10">
    <source>
        <dbReference type="SAM" id="MobiDB-lite"/>
    </source>
</evidence>
<evidence type="ECO:0000256" key="11">
    <source>
        <dbReference type="SAM" id="Phobius"/>
    </source>
</evidence>
<dbReference type="Pfam" id="PF00122">
    <property type="entry name" value="E1-E2_ATPase"/>
    <property type="match status" value="1"/>
</dbReference>
<feature type="transmembrane region" description="Helical" evidence="11">
    <location>
        <begin position="342"/>
        <end position="362"/>
    </location>
</feature>
<evidence type="ECO:0000313" key="13">
    <source>
        <dbReference type="EMBL" id="CAD8237689.1"/>
    </source>
</evidence>
<feature type="compositionally biased region" description="Basic and acidic residues" evidence="10">
    <location>
        <begin position="710"/>
        <end position="722"/>
    </location>
</feature>
<keyword evidence="3" id="KW-0479">Metal-binding</keyword>
<dbReference type="EMBL" id="HBDY01007867">
    <property type="protein sequence ID" value="CAD8237689.1"/>
    <property type="molecule type" value="Transcribed_RNA"/>
</dbReference>
<dbReference type="Gene3D" id="2.70.150.10">
    <property type="entry name" value="Calcium-transporting ATPase, cytoplasmic transduction domain A"/>
    <property type="match status" value="1"/>
</dbReference>
<dbReference type="PROSITE" id="PS00154">
    <property type="entry name" value="ATPASE_E1_E2"/>
    <property type="match status" value="1"/>
</dbReference>
<dbReference type="SUPFAM" id="SSF81665">
    <property type="entry name" value="Calcium ATPase, transmembrane domain M"/>
    <property type="match status" value="1"/>
</dbReference>
<dbReference type="PANTHER" id="PTHR45630">
    <property type="entry name" value="CATION-TRANSPORTING ATPASE-RELATED"/>
    <property type="match status" value="1"/>
</dbReference>
<feature type="domain" description="P-type ATPase A" evidence="12">
    <location>
        <begin position="375"/>
        <end position="519"/>
    </location>
</feature>
<protein>
    <recommendedName>
        <fullName evidence="12">P-type ATPase A domain-containing protein</fullName>
    </recommendedName>
</protein>
<keyword evidence="8 11" id="KW-1133">Transmembrane helix</keyword>
<evidence type="ECO:0000259" key="12">
    <source>
        <dbReference type="Pfam" id="PF00122"/>
    </source>
</evidence>
<accession>A0A7R9Y0Z3</accession>
<keyword evidence="5" id="KW-0067">ATP-binding</keyword>
<evidence type="ECO:0000256" key="7">
    <source>
        <dbReference type="ARBA" id="ARBA00022967"/>
    </source>
</evidence>
<proteinExistence type="predicted"/>
<evidence type="ECO:0000256" key="6">
    <source>
        <dbReference type="ARBA" id="ARBA00022842"/>
    </source>
</evidence>
<evidence type="ECO:0000256" key="3">
    <source>
        <dbReference type="ARBA" id="ARBA00022723"/>
    </source>
</evidence>
<evidence type="ECO:0000256" key="5">
    <source>
        <dbReference type="ARBA" id="ARBA00022840"/>
    </source>
</evidence>
<dbReference type="Gene3D" id="3.40.50.1000">
    <property type="entry name" value="HAD superfamily/HAD-like"/>
    <property type="match status" value="1"/>
</dbReference>
<dbReference type="InterPro" id="IPR006544">
    <property type="entry name" value="P-type_TPase_V"/>
</dbReference>
<dbReference type="InterPro" id="IPR023298">
    <property type="entry name" value="ATPase_P-typ_TM_dom_sf"/>
</dbReference>
<organism evidence="13">
    <name type="scientific">Micromonas pusilla</name>
    <name type="common">Picoplanktonic green alga</name>
    <name type="synonym">Chromulina pusilla</name>
    <dbReference type="NCBI Taxonomy" id="38833"/>
    <lineage>
        <taxon>Eukaryota</taxon>
        <taxon>Viridiplantae</taxon>
        <taxon>Chlorophyta</taxon>
        <taxon>Mamiellophyceae</taxon>
        <taxon>Mamiellales</taxon>
        <taxon>Mamiellaceae</taxon>
        <taxon>Micromonas</taxon>
    </lineage>
</organism>
<keyword evidence="6" id="KW-0460">Magnesium</keyword>
<dbReference type="SUPFAM" id="SSF56784">
    <property type="entry name" value="HAD-like"/>
    <property type="match status" value="1"/>
</dbReference>
<feature type="transmembrane region" description="Helical" evidence="11">
    <location>
        <begin position="319"/>
        <end position="336"/>
    </location>
</feature>
<evidence type="ECO:0000256" key="2">
    <source>
        <dbReference type="ARBA" id="ARBA00022692"/>
    </source>
</evidence>
<keyword evidence="7" id="KW-1278">Translocase</keyword>
<dbReference type="GO" id="GO:0005524">
    <property type="term" value="F:ATP binding"/>
    <property type="evidence" value="ECO:0007669"/>
    <property type="project" value="UniProtKB-KW"/>
</dbReference>
<dbReference type="GO" id="GO:0019829">
    <property type="term" value="F:ATPase-coupled monoatomic cation transmembrane transporter activity"/>
    <property type="evidence" value="ECO:0007669"/>
    <property type="project" value="TreeGrafter"/>
</dbReference>
<evidence type="ECO:0000256" key="8">
    <source>
        <dbReference type="ARBA" id="ARBA00022989"/>
    </source>
</evidence>
<dbReference type="Pfam" id="PF13246">
    <property type="entry name" value="Cation_ATPase"/>
    <property type="match status" value="1"/>
</dbReference>
<gene>
    <name evidence="13" type="ORF">MPUS1402_LOCUS5811</name>
</gene>
<dbReference type="InterPro" id="IPR008250">
    <property type="entry name" value="ATPase_P-typ_transduc_dom_A_sf"/>
</dbReference>
<feature type="region of interest" description="Disordered" evidence="10">
    <location>
        <begin position="705"/>
        <end position="737"/>
    </location>
</feature>
<dbReference type="InterPro" id="IPR023214">
    <property type="entry name" value="HAD_sf"/>
</dbReference>
<dbReference type="SUPFAM" id="SSF81660">
    <property type="entry name" value="Metal cation-transporting ATPase, ATP-binding domain N"/>
    <property type="match status" value="1"/>
</dbReference>
<dbReference type="InterPro" id="IPR059000">
    <property type="entry name" value="ATPase_P-type_domA"/>
</dbReference>
<sequence length="914" mass="98549">MAGKLHLTYPPNVSKVTAQRRRAQIRGLGLYHLPFVFLYFFSLRSCVETSGVPYQTALAHHKSKGYDPDAFTAKAADVKKPKVVDDWGGAAVEDDPWADLDADEGEDDASASASAAASAAASTVFVDENGTIVNATTADAEEQITYETPPTLPAAWLPEFYAVAVFSVIATTHVLLCFAQHWSVKFRAFMNYRETDAIKDGSYLMFVPMPHQGKAEIVRVNALEIPDADAPGGVREMLWTTFQRQRFEFVETERGGGANGKARGEVREVLTPVANALSSYVRPTRGLTPAAVAAYVSRYGDNSLRVPLPTFMQVYKEQLMGPVTVFQVFTVLLWLMDEYWKYAIFSAASLLLFEGTTAFSKIKNIRTLRGMGQAPGRVNCLRDGRWEDRNTEDLVPGDIVSIVRVAGGAESPIPCDCLVLRGSTVVNEASLTGESVPQMKDALSPEAIASDPSKPLDIDGEHKVNVLYSGTTLMQQSTGEQPTGGVAANLPKTPDGGCLCYVLQTGFSSTQGKLMRMMEFSSEQVTGDTWETLVLLFILLVFACVASGHVFVVGLRDGKRSQYELVLRCILILTSVVPPELPMQTAMAVNTALLALMKAAVFCTEPFRVPISGKVDTCLFDKTGTLTSDQLVAVGVVTPVSGAGAGGEDGEYSELTPCAEASKAASLVVAGCHSLVQVDGKTFGDPLEQAALRGVKWRFDPRSQTAVPTEHMKDPARDEAMKAAKLPPPKPPTRSWTGRPMVKILVRNHFSSALQRMSAVANVVQNSNDAPAAWVLMKGSPEIVATLLTKKPAGYDRAYRKLAEQGYRIIALAHRVLSTDEAHRVKDPRCPLTRDEMERGLTFDGFLAFACPVRTDTPDVVKALKASSHTVMMATGDSAMTALHVANEVHIASGGLERALTLVASGGGGGGARL</sequence>
<dbReference type="GO" id="GO:0140358">
    <property type="term" value="F:P-type transmembrane transporter activity"/>
    <property type="evidence" value="ECO:0007669"/>
    <property type="project" value="InterPro"/>
</dbReference>
<keyword evidence="2 11" id="KW-0812">Transmembrane</keyword>
<dbReference type="PANTHER" id="PTHR45630:SF6">
    <property type="entry name" value="CATION-TRANSPORTING P-TYPE ATPASE N-TERMINAL DOMAIN-CONTAINING PROTEIN"/>
    <property type="match status" value="1"/>
</dbReference>
<name>A0A7R9Y0Z3_MICPS</name>
<dbReference type="SUPFAM" id="SSF81653">
    <property type="entry name" value="Calcium ATPase, transduction domain A"/>
    <property type="match status" value="1"/>
</dbReference>
<dbReference type="InterPro" id="IPR036412">
    <property type="entry name" value="HAD-like_sf"/>
</dbReference>
<dbReference type="GO" id="GO:0046872">
    <property type="term" value="F:metal ion binding"/>
    <property type="evidence" value="ECO:0007669"/>
    <property type="project" value="UniProtKB-KW"/>
</dbReference>
<feature type="transmembrane region" description="Helical" evidence="11">
    <location>
        <begin position="160"/>
        <end position="179"/>
    </location>
</feature>